<feature type="transmembrane region" description="Helical" evidence="1">
    <location>
        <begin position="178"/>
        <end position="200"/>
    </location>
</feature>
<dbReference type="EMBL" id="APBN01000001">
    <property type="protein sequence ID" value="EMT54090.1"/>
    <property type="molecule type" value="Genomic_DNA"/>
</dbReference>
<dbReference type="RefSeq" id="WP_003385769.1">
    <property type="nucleotide sequence ID" value="NZ_APBN01000001.1"/>
</dbReference>
<dbReference type="Proteomes" id="UP000012081">
    <property type="component" value="Unassembled WGS sequence"/>
</dbReference>
<reference evidence="2 3" key="1">
    <citation type="submission" date="2013-03" db="EMBL/GenBank/DDBJ databases">
        <title>Assembly of a new bacterial strain Brevibacillus borstelensis AK1.</title>
        <authorList>
            <person name="Rajan I."/>
            <person name="PoliReddy D."/>
            <person name="Sugumar T."/>
            <person name="Rathinam K."/>
            <person name="Alqarawi S."/>
            <person name="Khalil A.B."/>
            <person name="Sivakumar N."/>
        </authorList>
    </citation>
    <scope>NUCLEOTIDE SEQUENCE [LARGE SCALE GENOMIC DNA]</scope>
    <source>
        <strain evidence="2 3">AK1</strain>
    </source>
</reference>
<comment type="caution">
    <text evidence="2">The sequence shown here is derived from an EMBL/GenBank/DDBJ whole genome shotgun (WGS) entry which is preliminary data.</text>
</comment>
<dbReference type="PANTHER" id="PTHR37814">
    <property type="entry name" value="CONSERVED MEMBRANE PROTEIN"/>
    <property type="match status" value="1"/>
</dbReference>
<feature type="transmembrane region" description="Helical" evidence="1">
    <location>
        <begin position="319"/>
        <end position="337"/>
    </location>
</feature>
<keyword evidence="1" id="KW-0812">Transmembrane</keyword>
<feature type="transmembrane region" description="Helical" evidence="1">
    <location>
        <begin position="212"/>
        <end position="232"/>
    </location>
</feature>
<gene>
    <name evidence="2" type="ORF">I532_00750</name>
</gene>
<dbReference type="STRING" id="1300222.I532_00750"/>
<accession>M8EF70</accession>
<evidence type="ECO:0008006" key="4">
    <source>
        <dbReference type="Google" id="ProtNLM"/>
    </source>
</evidence>
<evidence type="ECO:0000313" key="2">
    <source>
        <dbReference type="EMBL" id="EMT54090.1"/>
    </source>
</evidence>
<keyword evidence="1" id="KW-1133">Transmembrane helix</keyword>
<proteinExistence type="predicted"/>
<feature type="transmembrane region" description="Helical" evidence="1">
    <location>
        <begin position="261"/>
        <end position="283"/>
    </location>
</feature>
<evidence type="ECO:0000256" key="1">
    <source>
        <dbReference type="SAM" id="Phobius"/>
    </source>
</evidence>
<feature type="transmembrane region" description="Helical" evidence="1">
    <location>
        <begin position="43"/>
        <end position="64"/>
    </location>
</feature>
<keyword evidence="1" id="KW-0472">Membrane</keyword>
<dbReference type="PANTHER" id="PTHR37814:SF1">
    <property type="entry name" value="MEMBRANE PROTEIN"/>
    <property type="match status" value="1"/>
</dbReference>
<dbReference type="InterPro" id="IPR038728">
    <property type="entry name" value="YkvI-like"/>
</dbReference>
<dbReference type="PATRIC" id="fig|1300222.3.peg.159"/>
<feature type="transmembrane region" description="Helical" evidence="1">
    <location>
        <begin position="145"/>
        <end position="166"/>
    </location>
</feature>
<feature type="transmembrane region" description="Helical" evidence="1">
    <location>
        <begin position="295"/>
        <end position="313"/>
    </location>
</feature>
<organism evidence="2 3">
    <name type="scientific">Brevibacillus borstelensis AK1</name>
    <dbReference type="NCBI Taxonomy" id="1300222"/>
    <lineage>
        <taxon>Bacteria</taxon>
        <taxon>Bacillati</taxon>
        <taxon>Bacillota</taxon>
        <taxon>Bacilli</taxon>
        <taxon>Bacillales</taxon>
        <taxon>Paenibacillaceae</taxon>
        <taxon>Brevibacillus</taxon>
    </lineage>
</organism>
<dbReference type="AlphaFoldDB" id="M8EF70"/>
<protein>
    <recommendedName>
        <fullName evidence="4">Membrane protein YkvI</fullName>
    </recommendedName>
</protein>
<evidence type="ECO:0000313" key="3">
    <source>
        <dbReference type="Proteomes" id="UP000012081"/>
    </source>
</evidence>
<feature type="transmembrane region" description="Helical" evidence="1">
    <location>
        <begin position="85"/>
        <end position="110"/>
    </location>
</feature>
<dbReference type="OrthoDB" id="4424890at2"/>
<dbReference type="GeneID" id="89499484"/>
<feature type="transmembrane region" description="Helical" evidence="1">
    <location>
        <begin position="116"/>
        <end position="133"/>
    </location>
</feature>
<name>M8EF70_9BACL</name>
<keyword evidence="3" id="KW-1185">Reference proteome</keyword>
<sequence length="346" mass="37996">MQRSWKAALQIAFTYIGTVVGAGFASGKEIVEFFVQYGSQGLVGILLATGLFIWGGIRVMVLSYRIQADSYQDLSTYLFGRPVGTIFNMLLLTVLFGTTSVMLAATGAVFLESFQLSPQLGIWVSMILIFLVARKGLFAIHSVNSLFVPLLIGFTLLVFLYSRPWLDDEPLIEAVKPWAWLSSPLYYVALNISLTQAVLVPIGRHSFSERPLIWGGILGGLGIGILLLLAYASMSVRMPAIGHAEMPMIALLQGLGKGIPFFFSILVYTEIFSTLVANVFGLSEQIKKATGLRRYTIVAGILLVGYAISFIGFGPLLRLLYPMFGQLVILFLLMLFIQQIRGKPTS</sequence>